<gene>
    <name evidence="2" type="ORF">PHYBOEH_006360</name>
</gene>
<dbReference type="EMBL" id="JAGDFL010000338">
    <property type="protein sequence ID" value="KAG7392445.1"/>
    <property type="molecule type" value="Genomic_DNA"/>
</dbReference>
<protein>
    <submittedName>
        <fullName evidence="2">Uncharacterized protein</fullName>
    </submittedName>
</protein>
<evidence type="ECO:0000313" key="3">
    <source>
        <dbReference type="Proteomes" id="UP000693981"/>
    </source>
</evidence>
<accession>A0A8T1WGV5</accession>
<dbReference type="OrthoDB" id="151808at2759"/>
<comment type="caution">
    <text evidence="2">The sequence shown here is derived from an EMBL/GenBank/DDBJ whole genome shotgun (WGS) entry which is preliminary data.</text>
</comment>
<organism evidence="2 3">
    <name type="scientific">Phytophthora boehmeriae</name>
    <dbReference type="NCBI Taxonomy" id="109152"/>
    <lineage>
        <taxon>Eukaryota</taxon>
        <taxon>Sar</taxon>
        <taxon>Stramenopiles</taxon>
        <taxon>Oomycota</taxon>
        <taxon>Peronosporomycetes</taxon>
        <taxon>Peronosporales</taxon>
        <taxon>Peronosporaceae</taxon>
        <taxon>Phytophthora</taxon>
    </lineage>
</organism>
<proteinExistence type="predicted"/>
<dbReference type="AlphaFoldDB" id="A0A8T1WGV5"/>
<evidence type="ECO:0000313" key="2">
    <source>
        <dbReference type="EMBL" id="KAG7392445.1"/>
    </source>
</evidence>
<feature type="compositionally biased region" description="Basic and acidic residues" evidence="1">
    <location>
        <begin position="20"/>
        <end position="33"/>
    </location>
</feature>
<dbReference type="Proteomes" id="UP000693981">
    <property type="component" value="Unassembled WGS sequence"/>
</dbReference>
<reference evidence="2" key="1">
    <citation type="submission" date="2021-02" db="EMBL/GenBank/DDBJ databases">
        <authorList>
            <person name="Palmer J.M."/>
        </authorList>
    </citation>
    <scope>NUCLEOTIDE SEQUENCE</scope>
    <source>
        <strain evidence="2">SCRP23</strain>
    </source>
</reference>
<feature type="region of interest" description="Disordered" evidence="1">
    <location>
        <begin position="1"/>
        <end position="33"/>
    </location>
</feature>
<evidence type="ECO:0000256" key="1">
    <source>
        <dbReference type="SAM" id="MobiDB-lite"/>
    </source>
</evidence>
<name>A0A8T1WGV5_9STRA</name>
<keyword evidence="3" id="KW-1185">Reference proteome</keyword>
<sequence length="99" mass="11096">MAAIVEPVPLLASEQDNDENLQHDTIDPTPTLEKRSKSEIFIRTAQGVLFTDTKSLKKRTRLESLVELAANPGTSRSNALLAQKALRYRKVQGCRRAYN</sequence>